<proteinExistence type="predicted"/>
<organism evidence="2 3">
    <name type="scientific">Macrolepiota fuliginosa MF-IS2</name>
    <dbReference type="NCBI Taxonomy" id="1400762"/>
    <lineage>
        <taxon>Eukaryota</taxon>
        <taxon>Fungi</taxon>
        <taxon>Dikarya</taxon>
        <taxon>Basidiomycota</taxon>
        <taxon>Agaricomycotina</taxon>
        <taxon>Agaricomycetes</taxon>
        <taxon>Agaricomycetidae</taxon>
        <taxon>Agaricales</taxon>
        <taxon>Agaricineae</taxon>
        <taxon>Agaricaceae</taxon>
        <taxon>Macrolepiota</taxon>
    </lineage>
</organism>
<evidence type="ECO:0000259" key="1">
    <source>
        <dbReference type="PROSITE" id="PS50097"/>
    </source>
</evidence>
<feature type="domain" description="BTB" evidence="1">
    <location>
        <begin position="22"/>
        <end position="54"/>
    </location>
</feature>
<dbReference type="AlphaFoldDB" id="A0A9P6BV40"/>
<dbReference type="Pfam" id="PF00651">
    <property type="entry name" value="BTB"/>
    <property type="match status" value="1"/>
</dbReference>
<evidence type="ECO:0000313" key="3">
    <source>
        <dbReference type="Proteomes" id="UP000807342"/>
    </source>
</evidence>
<comment type="caution">
    <text evidence="2">The sequence shown here is derived from an EMBL/GenBank/DDBJ whole genome shotgun (WGS) entry which is preliminary data.</text>
</comment>
<evidence type="ECO:0000313" key="2">
    <source>
        <dbReference type="EMBL" id="KAF9440257.1"/>
    </source>
</evidence>
<reference evidence="2" key="1">
    <citation type="submission" date="2020-11" db="EMBL/GenBank/DDBJ databases">
        <authorList>
            <consortium name="DOE Joint Genome Institute"/>
            <person name="Ahrendt S."/>
            <person name="Riley R."/>
            <person name="Andreopoulos W."/>
            <person name="Labutti K."/>
            <person name="Pangilinan J."/>
            <person name="Ruiz-Duenas F.J."/>
            <person name="Barrasa J.M."/>
            <person name="Sanchez-Garcia M."/>
            <person name="Camarero S."/>
            <person name="Miyauchi S."/>
            <person name="Serrano A."/>
            <person name="Linde D."/>
            <person name="Babiker R."/>
            <person name="Drula E."/>
            <person name="Ayuso-Fernandez I."/>
            <person name="Pacheco R."/>
            <person name="Padilla G."/>
            <person name="Ferreira P."/>
            <person name="Barriuso J."/>
            <person name="Kellner H."/>
            <person name="Castanera R."/>
            <person name="Alfaro M."/>
            <person name="Ramirez L."/>
            <person name="Pisabarro A.G."/>
            <person name="Kuo A."/>
            <person name="Tritt A."/>
            <person name="Lipzen A."/>
            <person name="He G."/>
            <person name="Yan M."/>
            <person name="Ng V."/>
            <person name="Cullen D."/>
            <person name="Martin F."/>
            <person name="Rosso M.-N."/>
            <person name="Henrissat B."/>
            <person name="Hibbett D."/>
            <person name="Martinez A.T."/>
            <person name="Grigoriev I.V."/>
        </authorList>
    </citation>
    <scope>NUCLEOTIDE SEQUENCE</scope>
    <source>
        <strain evidence="2">MF-IS2</strain>
    </source>
</reference>
<dbReference type="InterPro" id="IPR011333">
    <property type="entry name" value="SKP1/BTB/POZ_sf"/>
</dbReference>
<dbReference type="SUPFAM" id="SSF54695">
    <property type="entry name" value="POZ domain"/>
    <property type="match status" value="1"/>
</dbReference>
<name>A0A9P6BV40_9AGAR</name>
<dbReference type="InterPro" id="IPR000210">
    <property type="entry name" value="BTB/POZ_dom"/>
</dbReference>
<dbReference type="PROSITE" id="PS50097">
    <property type="entry name" value="BTB"/>
    <property type="match status" value="1"/>
</dbReference>
<dbReference type="Gene3D" id="3.30.710.10">
    <property type="entry name" value="Potassium Channel Kv1.1, Chain A"/>
    <property type="match status" value="1"/>
</dbReference>
<protein>
    <recommendedName>
        <fullName evidence="1">BTB domain-containing protein</fullName>
    </recommendedName>
</protein>
<dbReference type="OrthoDB" id="8117402at2759"/>
<sequence>MTMTNTAQKPPQKDGSYYFDDGDCVLQVDGHLFQVHKFLLKRNSAFFRDMFNTKPESGLGMAATGIIEGSSDDHPIICQESFEAFHALCWLIPGDIRFAQRTISTGNINELVLIASLTHKYRFEEFEEWAFDVLEDLSQDSSALSTVSDMHRIEDLLFIMIQCERHILAGHKPVSFRLLRSRL</sequence>
<keyword evidence="3" id="KW-1185">Reference proteome</keyword>
<gene>
    <name evidence="2" type="ORF">P691DRAFT_768030</name>
</gene>
<accession>A0A9P6BV40</accession>
<dbReference type="EMBL" id="MU152694">
    <property type="protein sequence ID" value="KAF9440257.1"/>
    <property type="molecule type" value="Genomic_DNA"/>
</dbReference>
<dbReference type="Proteomes" id="UP000807342">
    <property type="component" value="Unassembled WGS sequence"/>
</dbReference>